<keyword evidence="2" id="KW-0813">Transport</keyword>
<feature type="coiled-coil region" evidence="8">
    <location>
        <begin position="198"/>
        <end position="225"/>
    </location>
</feature>
<keyword evidence="8" id="KW-0175">Coiled coil</keyword>
<dbReference type="InterPro" id="IPR008688">
    <property type="entry name" value="ATP_synth_Bsub_B/MI25"/>
</dbReference>
<dbReference type="GO" id="GO:0015986">
    <property type="term" value="P:proton motive force-driven ATP synthesis"/>
    <property type="evidence" value="ECO:0007669"/>
    <property type="project" value="InterPro"/>
</dbReference>
<keyword evidence="3" id="KW-0138">CF(0)</keyword>
<dbReference type="Pfam" id="PF05405">
    <property type="entry name" value="Mt_ATP-synt_B"/>
    <property type="match status" value="1"/>
</dbReference>
<proteinExistence type="predicted"/>
<evidence type="ECO:0000256" key="6">
    <source>
        <dbReference type="ARBA" id="ARBA00023128"/>
    </source>
</evidence>
<comment type="subcellular location">
    <subcellularLocation>
        <location evidence="1">Mitochondrion membrane</location>
    </subcellularLocation>
</comment>
<evidence type="ECO:0000256" key="2">
    <source>
        <dbReference type="ARBA" id="ARBA00022448"/>
    </source>
</evidence>
<evidence type="ECO:0000256" key="5">
    <source>
        <dbReference type="ARBA" id="ARBA00023065"/>
    </source>
</evidence>
<dbReference type="AlphaFoldDB" id="A0A7S1G5N7"/>
<evidence type="ECO:0000256" key="3">
    <source>
        <dbReference type="ARBA" id="ARBA00022547"/>
    </source>
</evidence>
<organism evidence="9">
    <name type="scientific">Bicosoecida sp. CB-2014</name>
    <dbReference type="NCBI Taxonomy" id="1486930"/>
    <lineage>
        <taxon>Eukaryota</taxon>
        <taxon>Sar</taxon>
        <taxon>Stramenopiles</taxon>
        <taxon>Bigyra</taxon>
        <taxon>Opalozoa</taxon>
        <taxon>Bicosoecida</taxon>
    </lineage>
</organism>
<dbReference type="GO" id="GO:0045259">
    <property type="term" value="C:proton-transporting ATP synthase complex"/>
    <property type="evidence" value="ECO:0007669"/>
    <property type="project" value="UniProtKB-KW"/>
</dbReference>
<sequence>MLAAARVAARAASAVAVRRAPAVGLRPVAAASFHTGRPVFDDAGAAIKVDKENPQYLPDDFNEWENVGYKNLAPRGTLAWDDLPEKYRYFWMKVDPADVENEPVVWKVLTDWRLALPVGGIATVPLFLYDVVSVDMRLMLAAITVTTFSILKVNVGPMLADTFGAGMKEVRDALYKTEADYRASIADLTEAHTQVMGLEADLRARNEAERELKALEAKAATRSVRAAQVAHMQSMLDAMVQMQAMGDADAGKAIDAAAIAAVEGKLASDAKLQQASIEDAIAAVEDRASSNLYASTVAKEYIASLQAEIAKADEGGDDAARAAHQREIFNKKFGFASPTITAAQAKAASEDPKVNAQLTAWCGGAKPVEGAKIVFRSPTSY</sequence>
<accession>A0A7S1G5N7</accession>
<keyword evidence="7" id="KW-0472">Membrane</keyword>
<gene>
    <name evidence="9" type="ORF">BSP0115_LOCUS4077</name>
</gene>
<dbReference type="GO" id="GO:0015078">
    <property type="term" value="F:proton transmembrane transporter activity"/>
    <property type="evidence" value="ECO:0007669"/>
    <property type="project" value="InterPro"/>
</dbReference>
<evidence type="ECO:0000256" key="8">
    <source>
        <dbReference type="SAM" id="Coils"/>
    </source>
</evidence>
<keyword evidence="5" id="KW-0406">Ion transport</keyword>
<dbReference type="GO" id="GO:0031966">
    <property type="term" value="C:mitochondrial membrane"/>
    <property type="evidence" value="ECO:0007669"/>
    <property type="project" value="UniProtKB-SubCell"/>
</dbReference>
<keyword evidence="6" id="KW-0496">Mitochondrion</keyword>
<name>A0A7S1G5N7_9STRA</name>
<reference evidence="9" key="1">
    <citation type="submission" date="2021-01" db="EMBL/GenBank/DDBJ databases">
        <authorList>
            <person name="Corre E."/>
            <person name="Pelletier E."/>
            <person name="Niang G."/>
            <person name="Scheremetjew M."/>
            <person name="Finn R."/>
            <person name="Kale V."/>
            <person name="Holt S."/>
            <person name="Cochrane G."/>
            <person name="Meng A."/>
            <person name="Brown T."/>
            <person name="Cohen L."/>
        </authorList>
    </citation>
    <scope>NUCLEOTIDE SEQUENCE</scope>
    <source>
        <strain evidence="9">Ms1</strain>
    </source>
</reference>
<dbReference type="EMBL" id="HBFS01006053">
    <property type="protein sequence ID" value="CAD8910872.1"/>
    <property type="molecule type" value="Transcribed_RNA"/>
</dbReference>
<evidence type="ECO:0000313" key="9">
    <source>
        <dbReference type="EMBL" id="CAD8910872.1"/>
    </source>
</evidence>
<evidence type="ECO:0000256" key="1">
    <source>
        <dbReference type="ARBA" id="ARBA00004325"/>
    </source>
</evidence>
<keyword evidence="4" id="KW-0375">Hydrogen ion transport</keyword>
<evidence type="ECO:0000256" key="7">
    <source>
        <dbReference type="ARBA" id="ARBA00023136"/>
    </source>
</evidence>
<evidence type="ECO:0000256" key="4">
    <source>
        <dbReference type="ARBA" id="ARBA00022781"/>
    </source>
</evidence>
<protein>
    <submittedName>
        <fullName evidence="9">Uncharacterized protein</fullName>
    </submittedName>
</protein>